<dbReference type="EMBL" id="CCXY01000040">
    <property type="protein sequence ID" value="CEG11247.1"/>
    <property type="molecule type" value="Genomic_DNA"/>
</dbReference>
<gene>
    <name evidence="1" type="ORF">MSIBF_A1340002</name>
</gene>
<reference evidence="1" key="1">
    <citation type="submission" date="2014-09" db="EMBL/GenBank/DDBJ databases">
        <authorList>
            <person name="Probst J Alexander"/>
        </authorList>
    </citation>
    <scope>NUCLEOTIDE SEQUENCE</scope>
</reference>
<dbReference type="AlphaFoldDB" id="A0A098E614"/>
<dbReference type="CDD" id="cd07067">
    <property type="entry name" value="HP_PGM_like"/>
    <property type="match status" value="1"/>
</dbReference>
<accession>A0A098E614</accession>
<sequence>MLRIILVRHCETDLAIEKRYQGNKDVPLNSIGRKNAKFITEKIKGHIANHNYEISKIYSSCLSRSYETAEIIKARINFKGEVEKICELNERNFGDWEGMTYNEISSKYGKSKTDKYLNNPLNFSIQNAETFKDFKDRALKGLNFILNVNKEEIKDIKERTIIVVAHGGTNRIIICDALNLSFENFFMIKQDFGGINVIEYYPNEDTHKIFGVIDMINGNI</sequence>
<evidence type="ECO:0000313" key="1">
    <source>
        <dbReference type="EMBL" id="CEG11247.1"/>
    </source>
</evidence>
<dbReference type="GO" id="GO:0016791">
    <property type="term" value="F:phosphatase activity"/>
    <property type="evidence" value="ECO:0007669"/>
    <property type="project" value="TreeGrafter"/>
</dbReference>
<dbReference type="InterPro" id="IPR013078">
    <property type="entry name" value="His_Pase_superF_clade-1"/>
</dbReference>
<dbReference type="Pfam" id="PF00300">
    <property type="entry name" value="His_Phos_1"/>
    <property type="match status" value="1"/>
</dbReference>
<name>A0A098E614_9ZZZZ</name>
<protein>
    <submittedName>
        <fullName evidence="1">Putative Phosphoglycerate mutase</fullName>
    </submittedName>
</protein>
<dbReference type="SUPFAM" id="SSF53254">
    <property type="entry name" value="Phosphoglycerate mutase-like"/>
    <property type="match status" value="1"/>
</dbReference>
<proteinExistence type="predicted"/>
<dbReference type="InterPro" id="IPR029033">
    <property type="entry name" value="His_PPase_superfam"/>
</dbReference>
<dbReference type="SMART" id="SM00855">
    <property type="entry name" value="PGAM"/>
    <property type="match status" value="1"/>
</dbReference>
<dbReference type="Gene3D" id="3.40.50.1240">
    <property type="entry name" value="Phosphoglycerate mutase-like"/>
    <property type="match status" value="1"/>
</dbReference>
<dbReference type="PANTHER" id="PTHR48100">
    <property type="entry name" value="BROAD-SPECIFICITY PHOSPHATASE YOR283W-RELATED"/>
    <property type="match status" value="1"/>
</dbReference>
<organism evidence="1">
    <name type="scientific">groundwater metagenome</name>
    <dbReference type="NCBI Taxonomy" id="717931"/>
    <lineage>
        <taxon>unclassified sequences</taxon>
        <taxon>metagenomes</taxon>
        <taxon>ecological metagenomes</taxon>
    </lineage>
</organism>
<dbReference type="InterPro" id="IPR050275">
    <property type="entry name" value="PGM_Phosphatase"/>
</dbReference>